<accession>A0A9W6BAF7</accession>
<sequence length="214" mass="22158">MEVAGLETALNEVRSRNPPQDRYCAYTQQAVRLTGRKRKPAASPHHPAAATPLAARGGAAAAAAATPPPPCGGTAAVGCIDVDMDAGGWAFVGGATLHCPGGAACRKSGRHENWLLSDGADGQVTYLPVLYDNEEHSTVLLPLADPRTAAASAAGGGGGSDAAATPPLVWFRYEYESRAGRRGHNFWDRGLPEHLEQAVRDVAGEEALRAAQGA</sequence>
<dbReference type="Proteomes" id="UP001165080">
    <property type="component" value="Unassembled WGS sequence"/>
</dbReference>
<comment type="caution">
    <text evidence="1">The sequence shown here is derived from an EMBL/GenBank/DDBJ whole genome shotgun (WGS) entry which is preliminary data.</text>
</comment>
<dbReference type="AlphaFoldDB" id="A0A9W6BAF7"/>
<evidence type="ECO:0000313" key="2">
    <source>
        <dbReference type="Proteomes" id="UP001165080"/>
    </source>
</evidence>
<name>A0A9W6BAF7_9CHLO</name>
<proteinExistence type="predicted"/>
<evidence type="ECO:0000313" key="1">
    <source>
        <dbReference type="EMBL" id="GLC48190.1"/>
    </source>
</evidence>
<organism evidence="1 2">
    <name type="scientific">Pleodorina starrii</name>
    <dbReference type="NCBI Taxonomy" id="330485"/>
    <lineage>
        <taxon>Eukaryota</taxon>
        <taxon>Viridiplantae</taxon>
        <taxon>Chlorophyta</taxon>
        <taxon>core chlorophytes</taxon>
        <taxon>Chlorophyceae</taxon>
        <taxon>CS clade</taxon>
        <taxon>Chlamydomonadales</taxon>
        <taxon>Volvocaceae</taxon>
        <taxon>Pleodorina</taxon>
    </lineage>
</organism>
<dbReference type="OrthoDB" id="539263at2759"/>
<gene>
    <name evidence="1" type="primary">PLEST007424</name>
    <name evidence="1" type="ORF">PLESTB_000069000</name>
</gene>
<dbReference type="EMBL" id="BRXU01000001">
    <property type="protein sequence ID" value="GLC48190.1"/>
    <property type="molecule type" value="Genomic_DNA"/>
</dbReference>
<keyword evidence="2" id="KW-1185">Reference proteome</keyword>
<protein>
    <submittedName>
        <fullName evidence="1">Uncharacterized protein</fullName>
    </submittedName>
</protein>
<reference evidence="1 2" key="1">
    <citation type="journal article" date="2023" name="Commun. Biol.">
        <title>Reorganization of the ancestral sex-determining regions during the evolution of trioecy in Pleodorina starrii.</title>
        <authorList>
            <person name="Takahashi K."/>
            <person name="Suzuki S."/>
            <person name="Kawai-Toyooka H."/>
            <person name="Yamamoto K."/>
            <person name="Hamaji T."/>
            <person name="Ootsuki R."/>
            <person name="Yamaguchi H."/>
            <person name="Kawachi M."/>
            <person name="Higashiyama T."/>
            <person name="Nozaki H."/>
        </authorList>
    </citation>
    <scope>NUCLEOTIDE SEQUENCE [LARGE SCALE GENOMIC DNA]</scope>
    <source>
        <strain evidence="1 2">NIES-4479</strain>
    </source>
</reference>